<accession>A0ABX9ARD5</accession>
<dbReference type="EMBL" id="CP081864">
    <property type="protein sequence ID" value="QZN97772.1"/>
    <property type="molecule type" value="Genomic_DNA"/>
</dbReference>
<evidence type="ECO:0000313" key="1">
    <source>
        <dbReference type="EMBL" id="QZN97772.1"/>
    </source>
</evidence>
<evidence type="ECO:0000313" key="2">
    <source>
        <dbReference type="Proteomes" id="UP000825886"/>
    </source>
</evidence>
<dbReference type="RefSeq" id="WP_222160803.1">
    <property type="nucleotide sequence ID" value="NZ_CP081864.1"/>
</dbReference>
<dbReference type="Proteomes" id="UP000825886">
    <property type="component" value="Chromosome"/>
</dbReference>
<keyword evidence="2" id="KW-1185">Reference proteome</keyword>
<gene>
    <name evidence="1" type="ORF">K6K13_10970</name>
</gene>
<proteinExistence type="predicted"/>
<reference evidence="1 2" key="1">
    <citation type="submission" date="2021-08" db="EMBL/GenBank/DDBJ databases">
        <title>Culture and genomic analysis of Symbiopectobacterium purcellii sp. nov. gen. nov., isolated from the leafhopper Empoasca decipiens.</title>
        <authorList>
            <person name="Nadal-Jimenez P."/>
            <person name="Siozios S."/>
            <person name="Halliday N."/>
            <person name="Camara M."/>
            <person name="Hurst G.D.D."/>
        </authorList>
    </citation>
    <scope>NUCLEOTIDE SEQUENCE [LARGE SCALE GENOMIC DNA]</scope>
    <source>
        <strain evidence="1 2">SyEd1</strain>
    </source>
</reference>
<protein>
    <submittedName>
        <fullName evidence="1">Uncharacterized protein</fullName>
    </submittedName>
</protein>
<sequence length="52" mass="6140">MELKQVCLQRKLSSKEIGPGEIRDYIDWYGRGWVILEETPANNNVYIKAHNY</sequence>
<name>A0ABX9ARD5_9ENTR</name>
<organism evidence="1 2">
    <name type="scientific">Symbiopectobacterium purcellii</name>
    <dbReference type="NCBI Taxonomy" id="2871826"/>
    <lineage>
        <taxon>Bacteria</taxon>
        <taxon>Pseudomonadati</taxon>
        <taxon>Pseudomonadota</taxon>
        <taxon>Gammaproteobacteria</taxon>
        <taxon>Enterobacterales</taxon>
        <taxon>Enterobacteriaceae</taxon>
    </lineage>
</organism>